<dbReference type="EMBL" id="BART01036843">
    <property type="protein sequence ID" value="GAH15057.1"/>
    <property type="molecule type" value="Genomic_DNA"/>
</dbReference>
<gene>
    <name evidence="1" type="ORF">S01H4_61945</name>
</gene>
<dbReference type="Gene3D" id="3.40.50.300">
    <property type="entry name" value="P-loop containing nucleotide triphosphate hydrolases"/>
    <property type="match status" value="1"/>
</dbReference>
<evidence type="ECO:0000313" key="1">
    <source>
        <dbReference type="EMBL" id="GAH15057.1"/>
    </source>
</evidence>
<feature type="non-terminal residue" evidence="1">
    <location>
        <position position="1"/>
    </location>
</feature>
<reference evidence="1" key="1">
    <citation type="journal article" date="2014" name="Front. Microbiol.">
        <title>High frequency of phylogenetically diverse reductive dehalogenase-homologous genes in deep subseafloor sedimentary metagenomes.</title>
        <authorList>
            <person name="Kawai M."/>
            <person name="Futagami T."/>
            <person name="Toyoda A."/>
            <person name="Takaki Y."/>
            <person name="Nishi S."/>
            <person name="Hori S."/>
            <person name="Arai W."/>
            <person name="Tsubouchi T."/>
            <person name="Morono Y."/>
            <person name="Uchiyama I."/>
            <person name="Ito T."/>
            <person name="Fujiyama A."/>
            <person name="Inagaki F."/>
            <person name="Takami H."/>
        </authorList>
    </citation>
    <scope>NUCLEOTIDE SEQUENCE</scope>
    <source>
        <strain evidence="1">Expedition CK06-06</strain>
    </source>
</reference>
<accession>X1D4D1</accession>
<protein>
    <submittedName>
        <fullName evidence="1">Uncharacterized protein</fullName>
    </submittedName>
</protein>
<proteinExistence type="predicted"/>
<organism evidence="1">
    <name type="scientific">marine sediment metagenome</name>
    <dbReference type="NCBI Taxonomy" id="412755"/>
    <lineage>
        <taxon>unclassified sequences</taxon>
        <taxon>metagenomes</taxon>
        <taxon>ecological metagenomes</taxon>
    </lineage>
</organism>
<dbReference type="AlphaFoldDB" id="X1D4D1"/>
<dbReference type="InterPro" id="IPR027417">
    <property type="entry name" value="P-loop_NTPase"/>
</dbReference>
<sequence>IKVSNDIKRLISQSVSPSEIRKKAIEEGMMTMQQDGVIKALEGETTLEEIFRVTTEKEEQF</sequence>
<comment type="caution">
    <text evidence="1">The sequence shown here is derived from an EMBL/GenBank/DDBJ whole genome shotgun (WGS) entry which is preliminary data.</text>
</comment>
<name>X1D4D1_9ZZZZ</name>